<sequence>MVGLIKTSQNNYLTKGFFCIKSLTLMRLFLFLSLFEPQSLKKWEQLSQVDI</sequence>
<dbReference type="EMBL" id="BK014743">
    <property type="protein sequence ID" value="DAD73745.1"/>
    <property type="molecule type" value="Genomic_DNA"/>
</dbReference>
<keyword evidence="1" id="KW-1133">Transmembrane helix</keyword>
<protein>
    <submittedName>
        <fullName evidence="2">Uncharacterized protein</fullName>
    </submittedName>
</protein>
<accession>A0A8S5LUQ6</accession>
<reference evidence="2" key="1">
    <citation type="journal article" date="2021" name="Proc. Natl. Acad. Sci. U.S.A.">
        <title>A Catalog of Tens of Thousands of Viruses from Human Metagenomes Reveals Hidden Associations with Chronic Diseases.</title>
        <authorList>
            <person name="Tisza M.J."/>
            <person name="Buck C.B."/>
        </authorList>
    </citation>
    <scope>NUCLEOTIDE SEQUENCE</scope>
    <source>
        <strain evidence="2">Ctrub15</strain>
    </source>
</reference>
<keyword evidence="1" id="KW-0812">Transmembrane</keyword>
<proteinExistence type="predicted"/>
<organism evidence="2">
    <name type="scientific">Podoviridae sp. ctrub15</name>
    <dbReference type="NCBI Taxonomy" id="2826581"/>
    <lineage>
        <taxon>Viruses</taxon>
        <taxon>Duplodnaviria</taxon>
        <taxon>Heunggongvirae</taxon>
        <taxon>Uroviricota</taxon>
        <taxon>Caudoviricetes</taxon>
    </lineage>
</organism>
<feature type="transmembrane region" description="Helical" evidence="1">
    <location>
        <begin position="12"/>
        <end position="35"/>
    </location>
</feature>
<evidence type="ECO:0000313" key="2">
    <source>
        <dbReference type="EMBL" id="DAD73745.1"/>
    </source>
</evidence>
<name>A0A8S5LUQ6_9CAUD</name>
<keyword evidence="1" id="KW-0472">Membrane</keyword>
<evidence type="ECO:0000256" key="1">
    <source>
        <dbReference type="SAM" id="Phobius"/>
    </source>
</evidence>